<dbReference type="GeneID" id="106152991"/>
<dbReference type="GO" id="GO:0005730">
    <property type="term" value="C:nucleolus"/>
    <property type="evidence" value="ECO:0007669"/>
    <property type="project" value="InterPro"/>
</dbReference>
<dbReference type="InterPro" id="IPR036322">
    <property type="entry name" value="WD40_repeat_dom_sf"/>
</dbReference>
<dbReference type="RefSeq" id="XP_013382199.1">
    <property type="nucleotide sequence ID" value="XM_013526745.1"/>
</dbReference>
<dbReference type="FunFam" id="2.130.10.10:FF:000214">
    <property type="entry name" value="WD repeat-containing protein 74"/>
    <property type="match status" value="1"/>
</dbReference>
<feature type="compositionally biased region" description="Basic and acidic residues" evidence="1">
    <location>
        <begin position="321"/>
        <end position="342"/>
    </location>
</feature>
<dbReference type="KEGG" id="lak:106152991"/>
<dbReference type="CDD" id="cd22857">
    <property type="entry name" value="WDR74"/>
    <property type="match status" value="1"/>
</dbReference>
<dbReference type="GO" id="GO:0030687">
    <property type="term" value="C:preribosome, large subunit precursor"/>
    <property type="evidence" value="ECO:0007669"/>
    <property type="project" value="TreeGrafter"/>
</dbReference>
<sequence>MAAPWHNVFLGTETGFLKGVNIEKKIFKNLNESSGVDKNKEILAMCWCSDKEDKISLGLKNRQVQTLSTIDYGYVGSFECSGGTGNIKGMAINDDSIVTCVESGLVSVWTTEGKEKATLNAGDKIDIMRNNPQSPWLVATGGNENDLKVWDLQNPGEALFKAKNVKNDWLNLRVPVWVSDLQFIPDSKKIVTCTRHKQVRLYDHSCSQRRPLINIDFGEDPLTAVAVTHNENQVLVGSSTGTMALVDFRKGRMVQCYKGFAGGIRCIQCHPTLPLVASCGLDRHLRIHDTNTKELLHKVYLKSRLNCLLLRTEWTQEDEKNTLDSCSDVKKNNKTDNSRSDSNDGESDGDSDDDDDGLWNMLEKVGHKRTGRQENPQIKRKKKT</sequence>
<dbReference type="OrthoDB" id="18388at2759"/>
<dbReference type="STRING" id="7574.A0A1S3HAN6"/>
<name>A0A1S3HAN6_LINAN</name>
<dbReference type="InParanoid" id="A0A1S3HAN6"/>
<reference evidence="3" key="1">
    <citation type="submission" date="2025-08" db="UniProtKB">
        <authorList>
            <consortium name="RefSeq"/>
        </authorList>
    </citation>
    <scope>IDENTIFICATION</scope>
    <source>
        <tissue evidence="3">Gonads</tissue>
    </source>
</reference>
<proteinExistence type="predicted"/>
<dbReference type="SMART" id="SM00320">
    <property type="entry name" value="WD40"/>
    <property type="match status" value="5"/>
</dbReference>
<evidence type="ECO:0000313" key="3">
    <source>
        <dbReference type="RefSeq" id="XP_013382199.1"/>
    </source>
</evidence>
<dbReference type="SUPFAM" id="SSF50978">
    <property type="entry name" value="WD40 repeat-like"/>
    <property type="match status" value="1"/>
</dbReference>
<dbReference type="Pfam" id="PF00400">
    <property type="entry name" value="WD40"/>
    <property type="match status" value="2"/>
</dbReference>
<dbReference type="Gene3D" id="2.130.10.10">
    <property type="entry name" value="YVTN repeat-like/Quinoprotein amine dehydrogenase"/>
    <property type="match status" value="2"/>
</dbReference>
<dbReference type="GO" id="GO:0042273">
    <property type="term" value="P:ribosomal large subunit biogenesis"/>
    <property type="evidence" value="ECO:0007669"/>
    <property type="project" value="InterPro"/>
</dbReference>
<accession>A0A1S3HAN6</accession>
<dbReference type="InterPro" id="IPR015943">
    <property type="entry name" value="WD40/YVTN_repeat-like_dom_sf"/>
</dbReference>
<dbReference type="PANTHER" id="PTHR16038">
    <property type="entry name" value="NOP SEVEN ASSOCIATED PROTEIN 1"/>
    <property type="match status" value="1"/>
</dbReference>
<organism evidence="2 3">
    <name type="scientific">Lingula anatina</name>
    <name type="common">Brachiopod</name>
    <name type="synonym">Lingula unguis</name>
    <dbReference type="NCBI Taxonomy" id="7574"/>
    <lineage>
        <taxon>Eukaryota</taxon>
        <taxon>Metazoa</taxon>
        <taxon>Spiralia</taxon>
        <taxon>Lophotrochozoa</taxon>
        <taxon>Brachiopoda</taxon>
        <taxon>Linguliformea</taxon>
        <taxon>Lingulata</taxon>
        <taxon>Lingulida</taxon>
        <taxon>Linguloidea</taxon>
        <taxon>Lingulidae</taxon>
        <taxon>Lingula</taxon>
    </lineage>
</organism>
<feature type="compositionally biased region" description="Acidic residues" evidence="1">
    <location>
        <begin position="343"/>
        <end position="357"/>
    </location>
</feature>
<dbReference type="InterPro" id="IPR037379">
    <property type="entry name" value="WDR74/Nsa1"/>
</dbReference>
<dbReference type="Proteomes" id="UP000085678">
    <property type="component" value="Unplaced"/>
</dbReference>
<dbReference type="AlphaFoldDB" id="A0A1S3HAN6"/>
<keyword evidence="2" id="KW-1185">Reference proteome</keyword>
<dbReference type="InterPro" id="IPR001680">
    <property type="entry name" value="WD40_rpt"/>
</dbReference>
<evidence type="ECO:0000256" key="1">
    <source>
        <dbReference type="SAM" id="MobiDB-lite"/>
    </source>
</evidence>
<dbReference type="FunCoup" id="A0A1S3HAN6">
    <property type="interactions" value="1274"/>
</dbReference>
<dbReference type="PANTHER" id="PTHR16038:SF4">
    <property type="entry name" value="WD REPEAT-CONTAINING PROTEIN 74"/>
    <property type="match status" value="1"/>
</dbReference>
<evidence type="ECO:0000313" key="2">
    <source>
        <dbReference type="Proteomes" id="UP000085678"/>
    </source>
</evidence>
<gene>
    <name evidence="3" type="primary">LOC106152991</name>
</gene>
<feature type="region of interest" description="Disordered" evidence="1">
    <location>
        <begin position="321"/>
        <end position="384"/>
    </location>
</feature>
<protein>
    <submittedName>
        <fullName evidence="3">WD repeat-containing protein 74</fullName>
    </submittedName>
</protein>